<reference evidence="1 2" key="1">
    <citation type="submission" date="2017-10" db="EMBL/GenBank/DDBJ databases">
        <title>Complete Genome Sequence of Faecalibacterium prausnitzii isolated from the gut of healthy adult Indian.</title>
        <authorList>
            <person name="Bag S."/>
            <person name="Ghosh T.S."/>
            <person name="Das B."/>
        </authorList>
    </citation>
    <scope>NUCLEOTIDE SEQUENCE [LARGE SCALE GENOMIC DNA]</scope>
    <source>
        <strain evidence="1 2">Indica</strain>
    </source>
</reference>
<dbReference type="Proteomes" id="UP000223709">
    <property type="component" value="Chromosome"/>
</dbReference>
<proteinExistence type="predicted"/>
<organism evidence="1 2">
    <name type="scientific">Faecalibacterium prausnitzii</name>
    <dbReference type="NCBI Taxonomy" id="853"/>
    <lineage>
        <taxon>Bacteria</taxon>
        <taxon>Bacillati</taxon>
        <taxon>Bacillota</taxon>
        <taxon>Clostridia</taxon>
        <taxon>Eubacteriales</taxon>
        <taxon>Oscillospiraceae</taxon>
        <taxon>Faecalibacterium</taxon>
    </lineage>
</organism>
<dbReference type="InterPro" id="IPR020483">
    <property type="entry name" value="Uncharacterised_YgbA"/>
</dbReference>
<name>A0A291T7J6_9FIRM</name>
<sequence length="119" mass="13829">MSKTTPKDLAKKRNDEKLLISEMIALYCRKQHHSPKGKLCPECQQLHDYALARIEHCPFMETKTFCSACKVHCYKPEMREQIRTVMRWAGPRMLPVHPVLSIKHVIVTMKARREANAGK</sequence>
<gene>
    <name evidence="1" type="ORF">CRH10_01370</name>
</gene>
<protein>
    <recommendedName>
        <fullName evidence="3">Nitrous oxide-stimulated promoter family protein</fullName>
    </recommendedName>
</protein>
<dbReference type="RefSeq" id="WP_098922414.1">
    <property type="nucleotide sequence ID" value="NZ_CP023819.1"/>
</dbReference>
<dbReference type="Pfam" id="PF11756">
    <property type="entry name" value="YgbA_NO"/>
    <property type="match status" value="1"/>
</dbReference>
<dbReference type="NCBIfam" id="NF007714">
    <property type="entry name" value="PRK10410.1-2"/>
    <property type="match status" value="1"/>
</dbReference>
<evidence type="ECO:0008006" key="3">
    <source>
        <dbReference type="Google" id="ProtNLM"/>
    </source>
</evidence>
<dbReference type="EMBL" id="CP023819">
    <property type="protein sequence ID" value="ATL89060.1"/>
    <property type="molecule type" value="Genomic_DNA"/>
</dbReference>
<dbReference type="AlphaFoldDB" id="A0A291T7J6"/>
<accession>A0A291T7J6</accession>
<evidence type="ECO:0000313" key="2">
    <source>
        <dbReference type="Proteomes" id="UP000223709"/>
    </source>
</evidence>
<evidence type="ECO:0000313" key="1">
    <source>
        <dbReference type="EMBL" id="ATL89060.1"/>
    </source>
</evidence>